<evidence type="ECO:0000313" key="2">
    <source>
        <dbReference type="Proteomes" id="UP000027997"/>
    </source>
</evidence>
<evidence type="ECO:0000313" key="1">
    <source>
        <dbReference type="EMBL" id="KEI70954.1"/>
    </source>
</evidence>
<accession>A0A081K9X8</accession>
<keyword evidence="2" id="KW-1185">Reference proteome</keyword>
<sequence length="444" mass="50637">MFRRDVTACESDRVEVFGRTLKKISSQTSGTEKSSPLCFQRLNYEQGFKDANTDLLIRDVIECDPSRLSEVIGGVDFNQMKADILRKRDRCDEALKKVEDFYVNLKKQSGLSGFEESSGEKLLAGSGKHVYKKRKHCSVADNSVGCSKYAIEQPCSEKETSSSVSGREYLHHKIAEPGKARKKRSSEIALNLPDRMDQVVGVILRQLNDLRDRKGGAPDLNTCWFTMISGEYGAINRRFLSAISVNNADLQWIHDFQSLLRDSRLIKVETGHSDNDISDQGYLDLREYLSKHVFNGKLVGFVFDRLVEKITREDSKDELDAPPKLRWLSFEIRRCLNYEFISTGKVLELDDISAVLKDFHGGLAVQFLRAMTLDERDRLKSLRNTQHALDSFFDDNEIFGCFSKKDSCVKPDHSKSLFKYLKKNCFNKKVVCVDLSTFLKSLEP</sequence>
<reference evidence="1 2" key="1">
    <citation type="submission" date="2014-06" db="EMBL/GenBank/DDBJ databases">
        <title>Whole Genome Sequences of Three Symbiotic Endozoicomonas Bacteria.</title>
        <authorList>
            <person name="Neave M.J."/>
            <person name="Apprill A."/>
            <person name="Voolstra C.R."/>
        </authorList>
    </citation>
    <scope>NUCLEOTIDE SEQUENCE [LARGE SCALE GENOMIC DNA]</scope>
    <source>
        <strain evidence="1 2">DSM 22380</strain>
    </source>
</reference>
<dbReference type="AlphaFoldDB" id="A0A081K9X8"/>
<comment type="caution">
    <text evidence="1">The sequence shown here is derived from an EMBL/GenBank/DDBJ whole genome shotgun (WGS) entry which is preliminary data.</text>
</comment>
<gene>
    <name evidence="1" type="ORF">GV64_09570</name>
</gene>
<protein>
    <submittedName>
        <fullName evidence="1">Uncharacterized protein</fullName>
    </submittedName>
</protein>
<dbReference type="EMBL" id="JOJP01000001">
    <property type="protein sequence ID" value="KEI70954.1"/>
    <property type="molecule type" value="Genomic_DNA"/>
</dbReference>
<dbReference type="Proteomes" id="UP000027997">
    <property type="component" value="Unassembled WGS sequence"/>
</dbReference>
<organism evidence="1 2">
    <name type="scientific">Endozoicomonas elysicola</name>
    <dbReference type="NCBI Taxonomy" id="305900"/>
    <lineage>
        <taxon>Bacteria</taxon>
        <taxon>Pseudomonadati</taxon>
        <taxon>Pseudomonadota</taxon>
        <taxon>Gammaproteobacteria</taxon>
        <taxon>Oceanospirillales</taxon>
        <taxon>Endozoicomonadaceae</taxon>
        <taxon>Endozoicomonas</taxon>
    </lineage>
</organism>
<dbReference type="STRING" id="305900.GV64_09570"/>
<proteinExistence type="predicted"/>
<name>A0A081K9X8_9GAMM</name>